<dbReference type="InterPro" id="IPR053919">
    <property type="entry name" value="Treslin_N"/>
</dbReference>
<accession>A0A2G9QHL5</accession>
<keyword evidence="3" id="KW-1185">Reference proteome</keyword>
<dbReference type="Pfam" id="PF21854">
    <property type="entry name" value="Treslin_N"/>
    <property type="match status" value="1"/>
</dbReference>
<dbReference type="GO" id="GO:0003682">
    <property type="term" value="F:chromatin binding"/>
    <property type="evidence" value="ECO:0007669"/>
    <property type="project" value="TreeGrafter"/>
</dbReference>
<dbReference type="OrthoDB" id="5812172at2759"/>
<dbReference type="GO" id="GO:0005634">
    <property type="term" value="C:nucleus"/>
    <property type="evidence" value="ECO:0007669"/>
    <property type="project" value="InterPro"/>
</dbReference>
<dbReference type="PANTHER" id="PTHR21556:SF2">
    <property type="entry name" value="TRESLIN"/>
    <property type="match status" value="1"/>
</dbReference>
<evidence type="ECO:0000259" key="1">
    <source>
        <dbReference type="Pfam" id="PF21854"/>
    </source>
</evidence>
<name>A0A2G9QHL5_AQUCT</name>
<dbReference type="GO" id="GO:0007095">
    <property type="term" value="P:mitotic G2 DNA damage checkpoint signaling"/>
    <property type="evidence" value="ECO:0007669"/>
    <property type="project" value="TreeGrafter"/>
</dbReference>
<protein>
    <recommendedName>
        <fullName evidence="1">Treslin N-terminal domain-containing protein</fullName>
    </recommendedName>
</protein>
<gene>
    <name evidence="2" type="ORF">AB205_0199000</name>
</gene>
<feature type="domain" description="Treslin N-terminal" evidence="1">
    <location>
        <begin position="5"/>
        <end position="195"/>
    </location>
</feature>
<evidence type="ECO:0000313" key="2">
    <source>
        <dbReference type="EMBL" id="PIO15129.1"/>
    </source>
</evidence>
<sequence length="308" mass="34742">MTSSYNVVLLVDAADSALKERMKLLSLRLLNYLTCRVGLGQVRWSYRFLNSSGGRCRPPRRSDLRELGPRSWDEFEEELEACWERGRSGRGSTTATCRAALTHTALLETLSDFQWDRPDISSPTKPALVRGRRGRLIAVDEPLKAEPQAGCHNAVFLLSPAPHSRDQLRLFTGSAGEEPGLQPLMERLLPRGLQDIARGKRVTLYWMDASNWTQTWDSCDHFGYWKMVELMQLVGGRMLPSECLLDSTFQQVSEKPYTHGAPLKIPCDSVLSSLIGNDCEMKIQFPQQNGTLYFTAAGKFSLFAFKFD</sequence>
<dbReference type="EMBL" id="KV996969">
    <property type="protein sequence ID" value="PIO15129.1"/>
    <property type="molecule type" value="Genomic_DNA"/>
</dbReference>
<dbReference type="GO" id="GO:0010212">
    <property type="term" value="P:response to ionizing radiation"/>
    <property type="evidence" value="ECO:0007669"/>
    <property type="project" value="InterPro"/>
</dbReference>
<evidence type="ECO:0000313" key="3">
    <source>
        <dbReference type="Proteomes" id="UP000228934"/>
    </source>
</evidence>
<organism evidence="2 3">
    <name type="scientific">Aquarana catesbeiana</name>
    <name type="common">American bullfrog</name>
    <name type="synonym">Rana catesbeiana</name>
    <dbReference type="NCBI Taxonomy" id="8400"/>
    <lineage>
        <taxon>Eukaryota</taxon>
        <taxon>Metazoa</taxon>
        <taxon>Chordata</taxon>
        <taxon>Craniata</taxon>
        <taxon>Vertebrata</taxon>
        <taxon>Euteleostomi</taxon>
        <taxon>Amphibia</taxon>
        <taxon>Batrachia</taxon>
        <taxon>Anura</taxon>
        <taxon>Neobatrachia</taxon>
        <taxon>Ranoidea</taxon>
        <taxon>Ranidae</taxon>
        <taxon>Aquarana</taxon>
    </lineage>
</organism>
<dbReference type="GO" id="GO:0033314">
    <property type="term" value="P:mitotic DNA replication checkpoint signaling"/>
    <property type="evidence" value="ECO:0007669"/>
    <property type="project" value="InterPro"/>
</dbReference>
<dbReference type="AlphaFoldDB" id="A0A2G9QHL5"/>
<dbReference type="GO" id="GO:0030174">
    <property type="term" value="P:regulation of DNA-templated DNA replication initiation"/>
    <property type="evidence" value="ECO:0007669"/>
    <property type="project" value="TreeGrafter"/>
</dbReference>
<dbReference type="Proteomes" id="UP000228934">
    <property type="component" value="Unassembled WGS sequence"/>
</dbReference>
<reference evidence="3" key="1">
    <citation type="journal article" date="2017" name="Nat. Commun.">
        <title>The North American bullfrog draft genome provides insight into hormonal regulation of long noncoding RNA.</title>
        <authorList>
            <person name="Hammond S.A."/>
            <person name="Warren R.L."/>
            <person name="Vandervalk B.P."/>
            <person name="Kucuk E."/>
            <person name="Khan H."/>
            <person name="Gibb E.A."/>
            <person name="Pandoh P."/>
            <person name="Kirk H."/>
            <person name="Zhao Y."/>
            <person name="Jones M."/>
            <person name="Mungall A.J."/>
            <person name="Coope R."/>
            <person name="Pleasance S."/>
            <person name="Moore R.A."/>
            <person name="Holt R.A."/>
            <person name="Round J.M."/>
            <person name="Ohora S."/>
            <person name="Walle B.V."/>
            <person name="Veldhoen N."/>
            <person name="Helbing C.C."/>
            <person name="Birol I."/>
        </authorList>
    </citation>
    <scope>NUCLEOTIDE SEQUENCE [LARGE SCALE GENOMIC DNA]</scope>
</reference>
<dbReference type="PANTHER" id="PTHR21556">
    <property type="entry name" value="TRESLIN"/>
    <property type="match status" value="1"/>
</dbReference>
<dbReference type="InterPro" id="IPR026153">
    <property type="entry name" value="Treslin"/>
</dbReference>
<proteinExistence type="predicted"/>
<dbReference type="GO" id="GO:0006260">
    <property type="term" value="P:DNA replication"/>
    <property type="evidence" value="ECO:0007669"/>
    <property type="project" value="InterPro"/>
</dbReference>